<accession>G8UIJ5</accession>
<sequence length="58" mass="6497">MFIYLSILSCPDVPSSCTKPSEGCQQADFRGGVLHTTNISRKDMELLLSCKSIYRIKN</sequence>
<proteinExistence type="predicted"/>
<dbReference type="HOGENOM" id="CLU_2977726_0_0_10"/>
<reference evidence="2" key="1">
    <citation type="submission" date="2011-12" db="EMBL/GenBank/DDBJ databases">
        <title>Complete sequence of Tannerella forsythia ATCC 43037.</title>
        <authorList>
            <person name="Dewhirst F."/>
            <person name="Tanner A."/>
            <person name="Izard J."/>
            <person name="Brinkac L."/>
            <person name="Durkin A.S."/>
            <person name="Hostetler J."/>
            <person name="Shetty J."/>
            <person name="Torralba M."/>
            <person name="Gill S."/>
            <person name="Nelson K."/>
        </authorList>
    </citation>
    <scope>NUCLEOTIDE SEQUENCE [LARGE SCALE GENOMIC DNA]</scope>
    <source>
        <strain evidence="2">ATCC 43037 / JCM 10827 / CCUG 33226 / KCTC 5666 / FDC 338</strain>
    </source>
</reference>
<name>G8UIJ5_TANFA</name>
<keyword evidence="2" id="KW-1185">Reference proteome</keyword>
<gene>
    <name evidence="1" type="ordered locus">BFO_1184</name>
</gene>
<dbReference type="KEGG" id="tfo:BFO_1184"/>
<protein>
    <submittedName>
        <fullName evidence="1">Uncharacterized protein</fullName>
    </submittedName>
</protein>
<dbReference type="Proteomes" id="UP000005436">
    <property type="component" value="Chromosome"/>
</dbReference>
<dbReference type="AlphaFoldDB" id="G8UIJ5"/>
<evidence type="ECO:0000313" key="1">
    <source>
        <dbReference type="EMBL" id="AEW22030.1"/>
    </source>
</evidence>
<dbReference type="EMBL" id="CP003191">
    <property type="protein sequence ID" value="AEW22030.1"/>
    <property type="molecule type" value="Genomic_DNA"/>
</dbReference>
<dbReference type="STRING" id="203275.BFO_1184"/>
<evidence type="ECO:0000313" key="2">
    <source>
        <dbReference type="Proteomes" id="UP000005436"/>
    </source>
</evidence>
<organism evidence="1 2">
    <name type="scientific">Tannerella forsythia (strain ATCC 43037 / JCM 10827 / CCUG 21028 A / KCTC 5666 / FDC 338)</name>
    <name type="common">Bacteroides forsythus</name>
    <dbReference type="NCBI Taxonomy" id="203275"/>
    <lineage>
        <taxon>Bacteria</taxon>
        <taxon>Pseudomonadati</taxon>
        <taxon>Bacteroidota</taxon>
        <taxon>Bacteroidia</taxon>
        <taxon>Bacteroidales</taxon>
        <taxon>Tannerellaceae</taxon>
        <taxon>Tannerella</taxon>
    </lineage>
</organism>